<feature type="compositionally biased region" description="Pro residues" evidence="2">
    <location>
        <begin position="1082"/>
        <end position="1092"/>
    </location>
</feature>
<dbReference type="EMBL" id="JBBXMP010000083">
    <property type="protein sequence ID" value="KAL0063368.1"/>
    <property type="molecule type" value="Genomic_DNA"/>
</dbReference>
<feature type="region of interest" description="Disordered" evidence="2">
    <location>
        <begin position="1077"/>
        <end position="1099"/>
    </location>
</feature>
<organism evidence="4 5">
    <name type="scientific">Marasmius tenuissimus</name>
    <dbReference type="NCBI Taxonomy" id="585030"/>
    <lineage>
        <taxon>Eukaryota</taxon>
        <taxon>Fungi</taxon>
        <taxon>Dikarya</taxon>
        <taxon>Basidiomycota</taxon>
        <taxon>Agaricomycotina</taxon>
        <taxon>Agaricomycetes</taxon>
        <taxon>Agaricomycetidae</taxon>
        <taxon>Agaricales</taxon>
        <taxon>Marasmiineae</taxon>
        <taxon>Marasmiaceae</taxon>
        <taxon>Marasmius</taxon>
    </lineage>
</organism>
<reference evidence="4 5" key="1">
    <citation type="submission" date="2024-05" db="EMBL/GenBank/DDBJ databases">
        <title>A draft genome resource for the thread blight pathogen Marasmius tenuissimus strain MS-2.</title>
        <authorList>
            <person name="Yulfo-Soto G.E."/>
            <person name="Baruah I.K."/>
            <person name="Amoako-Attah I."/>
            <person name="Bukari Y."/>
            <person name="Meinhardt L.W."/>
            <person name="Bailey B.A."/>
            <person name="Cohen S.P."/>
        </authorList>
    </citation>
    <scope>NUCLEOTIDE SEQUENCE [LARGE SCALE GENOMIC DNA]</scope>
    <source>
        <strain evidence="4 5">MS-2</strain>
    </source>
</reference>
<dbReference type="InterPro" id="IPR036249">
    <property type="entry name" value="Thioredoxin-like_sf"/>
</dbReference>
<evidence type="ECO:0000256" key="2">
    <source>
        <dbReference type="SAM" id="MobiDB-lite"/>
    </source>
</evidence>
<proteinExistence type="predicted"/>
<dbReference type="InterPro" id="IPR000866">
    <property type="entry name" value="AhpC/TSA"/>
</dbReference>
<sequence>MAYHLDEVDVSVGNLAPDFEAHTASGLLQYHEWVEDSWSIIFSHPGTSFPLELLEVARQFAEFDKRNVKLIGVSGSWLNDQRKWKASQVRYGIKPGSIDKKVQVVADDAGEIASIYGMAADEGDPKAEPNTVFVIDPNRIIRIALGYPATFRKNADKLLLFIDRYSTKSRESSPQIDPTTLTRSRTDAGRSSTARSPLVSRDITPNSSGYVTPSSNTPEPITHTNGTRTRSLTTTAAADRSSPLVPARPTDIGFAGTASNALPLQTVAGISLASLHPPSPSPSSPGGGGGNYIQNAINTLDSIVDIGKVLPFVAPAFIMLKLIIEVEKSAQETSLKCQDLVIDRMNNVLKECTALIEAYRKQGVIARRLRMGNKDKFEGCAKALALVTNDLMVSLQVYQTAKMAVVDRVVPKEEGEEEAEAFVKEYGGEDTVRRDRELVAMFVEDMKMEIQVDQNLMDELKIDVVDAVQDQHRELERRLNEGIVKAMLEDQREREKEQTFVCVQCDKEYKDSTSGDKSCSYHRAEYDSWNRTWPCCSTKNPCQSGAHRAQHHCEYPYGAFFPFARNIYGYTDTLEEWASVEDTNLETDDTQYAQISELLRWKSHGAEPSEPTILIRVGRCYFKYPYYFQTFTAKDLELQSRVIDITKQTVIFRTSSSDSEYAMAEWVISDSLDDDTERAKITGVRITAKVASCLHPYIRVCLFDDTTCRRSGDTITISEGGFRSYTPATPYTLPREQKVSSNELVERSHRRPARTDFKTRTTSGRLPLVLKRVVDPPVVANGGICSETGDYFTGSISVFNKSSASSTSIGEVEVYFRLVGDTTTTNNNSAYTPVESFKTTDILPTTLDPRQTWQMSFELVVPRSPSDVQLGVRWWNRAFVARKRPVRFKFVFRDVEEEEEEEAEASIVVEHVVEHFELDKWKQGEDLAFFYVDDPVFWERHSVHVSKRTDNDRDDVVLKIGGKGAVYGAIKSGETEVDIGVGEKKNVGDKNAWEWKAWALVDTSCRRVYAFKVFVTQRVDLVERTGMACLGYVLCPEYGDVMGEEARPVRYAEERVVFPDLEPIVDEEVVWEDGLDDVVEEPPSPPPPPPPAVNGGAHMELPPEVNARLASIDTNLERIANAFEQLLEMMKSQQQSQQPVQARRNAF</sequence>
<evidence type="ECO:0000259" key="3">
    <source>
        <dbReference type="Pfam" id="PF00578"/>
    </source>
</evidence>
<evidence type="ECO:0000256" key="1">
    <source>
        <dbReference type="SAM" id="Coils"/>
    </source>
</evidence>
<dbReference type="SUPFAM" id="SSF52833">
    <property type="entry name" value="Thioredoxin-like"/>
    <property type="match status" value="1"/>
</dbReference>
<dbReference type="Proteomes" id="UP001437256">
    <property type="component" value="Unassembled WGS sequence"/>
</dbReference>
<name>A0ABR2ZPN6_9AGAR</name>
<feature type="compositionally biased region" description="Polar residues" evidence="2">
    <location>
        <begin position="172"/>
        <end position="195"/>
    </location>
</feature>
<feature type="region of interest" description="Disordered" evidence="2">
    <location>
        <begin position="170"/>
        <end position="245"/>
    </location>
</feature>
<accession>A0ABR2ZPN6</accession>
<comment type="caution">
    <text evidence="4">The sequence shown here is derived from an EMBL/GenBank/DDBJ whole genome shotgun (WGS) entry which is preliminary data.</text>
</comment>
<feature type="compositionally biased region" description="Polar residues" evidence="2">
    <location>
        <begin position="203"/>
        <end position="219"/>
    </location>
</feature>
<keyword evidence="5" id="KW-1185">Reference proteome</keyword>
<evidence type="ECO:0000313" key="5">
    <source>
        <dbReference type="Proteomes" id="UP001437256"/>
    </source>
</evidence>
<keyword evidence="1" id="KW-0175">Coiled coil</keyword>
<feature type="domain" description="Alkyl hydroperoxide reductase subunit C/ Thiol specific antioxidant" evidence="3">
    <location>
        <begin position="12"/>
        <end position="142"/>
    </location>
</feature>
<dbReference type="Gene3D" id="3.40.30.10">
    <property type="entry name" value="Glutaredoxin"/>
    <property type="match status" value="1"/>
</dbReference>
<gene>
    <name evidence="4" type="ORF">AAF712_009763</name>
</gene>
<protein>
    <recommendedName>
        <fullName evidence="3">Alkyl hydroperoxide reductase subunit C/ Thiol specific antioxidant domain-containing protein</fullName>
    </recommendedName>
</protein>
<dbReference type="Pfam" id="PF00578">
    <property type="entry name" value="AhpC-TSA"/>
    <property type="match status" value="1"/>
</dbReference>
<feature type="compositionally biased region" description="Low complexity" evidence="2">
    <location>
        <begin position="222"/>
        <end position="242"/>
    </location>
</feature>
<feature type="coiled-coil region" evidence="1">
    <location>
        <begin position="443"/>
        <end position="485"/>
    </location>
</feature>
<evidence type="ECO:0000313" key="4">
    <source>
        <dbReference type="EMBL" id="KAL0063368.1"/>
    </source>
</evidence>